<keyword evidence="3" id="KW-1185">Reference proteome</keyword>
<evidence type="ECO:0000313" key="2">
    <source>
        <dbReference type="EMBL" id="WOX58235.1"/>
    </source>
</evidence>
<dbReference type="GeneID" id="85732101"/>
<feature type="domain" description="Peptidase U32 collagenase" evidence="1">
    <location>
        <begin position="403"/>
        <end position="522"/>
    </location>
</feature>
<sequence>MPYYHLRGAGLPELLAPAGSPEALAAAVSAGADAVYLAGRRFGARHYAANFSEEELVSAIDYAHLRGVRVYVTVNILVRDAELSDLARYLNRLYEIGADAVLVQDPGVAALAREVVPDLPLHASTQMTIHNREGVLRAAGKGFSRVVLARELTIPEIEDIAADPGAGGVGLEVFAHGALCYSYSGQCLLSSVIGGRSGNRGMCAQPCRKPYRLVTAGVDEYGRPGDLEPLPVNDRYLLSTRDLCVYPYLDRLVRAPVASLKIEGRMRSPAYVAIVTRIYRRALDAIAAGGDWSPSREDLRDLALAFNREFTEGYILGARDIMARDRPGNRGLYLGRVTGYDPRRGEATVRLAGDIVPRSGDGLVFCTDDPAMDVGAVVRGAAAVRNGTLRLSVPAPVTPGARVFLTKSMDLEDGAKRIMEAAPEPLQLDLLVTWDGATPCLEAVVELPGGKPLGVRYRPDLRMDAARNRPLTEEQISAQFGKTGGTPFVIRSMDIRYPGGLFAPLGELNRVRREFLEAVKEILLAARRPDAEAVHAARQRLERALTRMEQAAALNRGRSVPSVSVYTDALEGVEAAVSGGAGTVYLEVAAVPSLLKEAASVCRDGGAEVVWKWPAITRRTFLDAATPILPSLYGAGVSGVMVSGMGAADAVRRAEPRMNLYGAAGLNLWNHRTAARLDGLFLRCTASPELPADDLAGLAASTGGTLELEVLVQGSIEAMVSEDRLVGGVAGEAGCSRGFIGLQDGRNRVFPLRCDCEGRTHIANAVETCLIDHLPEIAEMGIDSVAIDARGRGPRYAGEMARFYRAAVDAVARGDFGLLPGLRNEVKRRALGGITGGHFVRGIEG</sequence>
<dbReference type="PANTHER" id="PTHR30217">
    <property type="entry name" value="PEPTIDASE U32 FAMILY"/>
    <property type="match status" value="1"/>
</dbReference>
<dbReference type="AlphaFoldDB" id="A0AAX4FWG7"/>
<evidence type="ECO:0000313" key="3">
    <source>
        <dbReference type="Proteomes" id="UP001305652"/>
    </source>
</evidence>
<name>A0AAX4FWG7_9EURY</name>
<dbReference type="PROSITE" id="PS01276">
    <property type="entry name" value="PEPTIDASE_U32"/>
    <property type="match status" value="1"/>
</dbReference>
<dbReference type="KEGG" id="mrc:R6Y96_03050"/>
<accession>A0AAX4FWG7</accession>
<dbReference type="InterPro" id="IPR001539">
    <property type="entry name" value="Peptidase_U32"/>
</dbReference>
<protein>
    <submittedName>
        <fullName evidence="2">DUF3656 domain-containing protein</fullName>
    </submittedName>
</protein>
<dbReference type="InterPro" id="IPR020988">
    <property type="entry name" value="Pept_U32_collagenase"/>
</dbReference>
<reference evidence="2 3" key="1">
    <citation type="submission" date="2023-10" db="EMBL/GenBank/DDBJ databases">
        <title>The complete genome sequence of Methanoculleus receptaculi DSM 18860.</title>
        <authorList>
            <person name="Lai S.-J."/>
            <person name="You Y.-T."/>
            <person name="Chen S.-C."/>
        </authorList>
    </citation>
    <scope>NUCLEOTIDE SEQUENCE [LARGE SCALE GENOMIC DNA]</scope>
    <source>
        <strain evidence="2 3">DSM 18860</strain>
    </source>
</reference>
<dbReference type="Proteomes" id="UP001305652">
    <property type="component" value="Chromosome"/>
</dbReference>
<dbReference type="InterPro" id="IPR051454">
    <property type="entry name" value="RNA/ubiquinone_mod_enzymes"/>
</dbReference>
<dbReference type="Pfam" id="PF01136">
    <property type="entry name" value="Peptidase_U32"/>
    <property type="match status" value="2"/>
</dbReference>
<evidence type="ECO:0000259" key="1">
    <source>
        <dbReference type="Pfam" id="PF12392"/>
    </source>
</evidence>
<proteinExistence type="predicted"/>
<dbReference type="PANTHER" id="PTHR30217:SF10">
    <property type="entry name" value="23S RRNA 5-HYDROXYCYTIDINE C2501 SYNTHASE"/>
    <property type="match status" value="1"/>
</dbReference>
<organism evidence="2 3">
    <name type="scientific">Methanoculleus receptaculi</name>
    <dbReference type="NCBI Taxonomy" id="394967"/>
    <lineage>
        <taxon>Archaea</taxon>
        <taxon>Methanobacteriati</taxon>
        <taxon>Methanobacteriota</taxon>
        <taxon>Stenosarchaea group</taxon>
        <taxon>Methanomicrobia</taxon>
        <taxon>Methanomicrobiales</taxon>
        <taxon>Methanomicrobiaceae</taxon>
        <taxon>Methanoculleus</taxon>
    </lineage>
</organism>
<dbReference type="RefSeq" id="WP_318622054.1">
    <property type="nucleotide sequence ID" value="NZ_CP137642.1"/>
</dbReference>
<dbReference type="Pfam" id="PF12392">
    <property type="entry name" value="DUF3656"/>
    <property type="match status" value="1"/>
</dbReference>
<gene>
    <name evidence="2" type="ORF">R6Y96_03050</name>
</gene>
<dbReference type="EMBL" id="CP137642">
    <property type="protein sequence ID" value="WOX58235.1"/>
    <property type="molecule type" value="Genomic_DNA"/>
</dbReference>